<dbReference type="Pfam" id="PF00196">
    <property type="entry name" value="GerE"/>
    <property type="match status" value="1"/>
</dbReference>
<dbReference type="CDD" id="cd06170">
    <property type="entry name" value="LuxR_C_like"/>
    <property type="match status" value="1"/>
</dbReference>
<comment type="caution">
    <text evidence="2">The sequence shown here is derived from an EMBL/GenBank/DDBJ whole genome shotgun (WGS) entry which is preliminary data.</text>
</comment>
<organism evidence="2 3">
    <name type="scientific">Candidatus Endobugula sertula</name>
    <name type="common">Bugula neritina bacterial symbiont</name>
    <dbReference type="NCBI Taxonomy" id="62101"/>
    <lineage>
        <taxon>Bacteria</taxon>
        <taxon>Pseudomonadati</taxon>
        <taxon>Pseudomonadota</taxon>
        <taxon>Gammaproteobacteria</taxon>
        <taxon>Cellvibrionales</taxon>
        <taxon>Cellvibrionaceae</taxon>
        <taxon>Candidatus Endobugula</taxon>
    </lineage>
</organism>
<dbReference type="InterPro" id="IPR000792">
    <property type="entry name" value="Tscrpt_reg_LuxR_C"/>
</dbReference>
<dbReference type="STRING" id="62101.AB835_11855"/>
<dbReference type="InterPro" id="IPR016032">
    <property type="entry name" value="Sig_transdc_resp-reg_C-effctor"/>
</dbReference>
<dbReference type="AlphaFoldDB" id="A0A1D2QMT2"/>
<dbReference type="GO" id="GO:0003677">
    <property type="term" value="F:DNA binding"/>
    <property type="evidence" value="ECO:0007669"/>
    <property type="project" value="InterPro"/>
</dbReference>
<reference evidence="2 3" key="1">
    <citation type="journal article" date="2016" name="Appl. Environ. Microbiol.">
        <title>Lack of Overt Genome Reduction in the Bryostatin-Producing Bryozoan Symbiont "Candidatus Endobugula sertula".</title>
        <authorList>
            <person name="Miller I.J."/>
            <person name="Vanee N."/>
            <person name="Fong S.S."/>
            <person name="Lim-Fong G.E."/>
            <person name="Kwan J.C."/>
        </authorList>
    </citation>
    <scope>NUCLEOTIDE SEQUENCE [LARGE SCALE GENOMIC DNA]</scope>
    <source>
        <strain evidence="2">AB1-4</strain>
    </source>
</reference>
<dbReference type="PROSITE" id="PS50043">
    <property type="entry name" value="HTH_LUXR_2"/>
    <property type="match status" value="1"/>
</dbReference>
<evidence type="ECO:0000313" key="2">
    <source>
        <dbReference type="EMBL" id="ODS22886.1"/>
    </source>
</evidence>
<gene>
    <name evidence="2" type="ORF">AB835_11855</name>
</gene>
<evidence type="ECO:0000259" key="1">
    <source>
        <dbReference type="PROSITE" id="PS50043"/>
    </source>
</evidence>
<name>A0A1D2QMT2_9GAMM</name>
<dbReference type="SMART" id="SM00421">
    <property type="entry name" value="HTH_LUXR"/>
    <property type="match status" value="1"/>
</dbReference>
<sequence>MEYAPREKEVLCWMVAGCKSAREVAGKIGTDTSTVSDQIKSVRDKLGARSNSQAVFKALNFGLISP</sequence>
<dbReference type="Gene3D" id="1.10.10.10">
    <property type="entry name" value="Winged helix-like DNA-binding domain superfamily/Winged helix DNA-binding domain"/>
    <property type="match status" value="1"/>
</dbReference>
<dbReference type="InterPro" id="IPR036388">
    <property type="entry name" value="WH-like_DNA-bd_sf"/>
</dbReference>
<dbReference type="GO" id="GO:0006355">
    <property type="term" value="P:regulation of DNA-templated transcription"/>
    <property type="evidence" value="ECO:0007669"/>
    <property type="project" value="InterPro"/>
</dbReference>
<dbReference type="SUPFAM" id="SSF46894">
    <property type="entry name" value="C-terminal effector domain of the bipartite response regulators"/>
    <property type="match status" value="1"/>
</dbReference>
<evidence type="ECO:0000313" key="3">
    <source>
        <dbReference type="Proteomes" id="UP000242502"/>
    </source>
</evidence>
<accession>A0A1D2QMT2</accession>
<feature type="domain" description="HTH luxR-type" evidence="1">
    <location>
        <begin position="1"/>
        <end position="62"/>
    </location>
</feature>
<dbReference type="Proteomes" id="UP000242502">
    <property type="component" value="Unassembled WGS sequence"/>
</dbReference>
<dbReference type="EMBL" id="MDLC01000048">
    <property type="protein sequence ID" value="ODS22886.1"/>
    <property type="molecule type" value="Genomic_DNA"/>
</dbReference>
<proteinExistence type="predicted"/>
<protein>
    <recommendedName>
        <fullName evidence="1">HTH luxR-type domain-containing protein</fullName>
    </recommendedName>
</protein>